<dbReference type="GO" id="GO:0015990">
    <property type="term" value="P:electron transport coupled proton transport"/>
    <property type="evidence" value="ECO:0007669"/>
    <property type="project" value="TreeGrafter"/>
</dbReference>
<feature type="transmembrane region" description="Helical" evidence="7">
    <location>
        <begin position="214"/>
        <end position="232"/>
    </location>
</feature>
<dbReference type="PANTHER" id="PTHR42829:SF2">
    <property type="entry name" value="NADH-UBIQUINONE OXIDOREDUCTASE CHAIN 5"/>
    <property type="match status" value="1"/>
</dbReference>
<feature type="domain" description="NADH-Ubiquinone oxidoreductase (complex I) chain 5 N-terminal" evidence="9">
    <location>
        <begin position="72"/>
        <end position="122"/>
    </location>
</feature>
<feature type="transmembrane region" description="Helical" evidence="7">
    <location>
        <begin position="253"/>
        <end position="273"/>
    </location>
</feature>
<dbReference type="GO" id="GO:0005886">
    <property type="term" value="C:plasma membrane"/>
    <property type="evidence" value="ECO:0007669"/>
    <property type="project" value="UniProtKB-SubCell"/>
</dbReference>
<evidence type="ECO:0000256" key="3">
    <source>
        <dbReference type="ARBA" id="ARBA00022692"/>
    </source>
</evidence>
<feature type="transmembrane region" description="Helical" evidence="7">
    <location>
        <begin position="416"/>
        <end position="439"/>
    </location>
</feature>
<dbReference type="EMBL" id="JXBB01000012">
    <property type="protein sequence ID" value="OAR04736.1"/>
    <property type="molecule type" value="Genomic_DNA"/>
</dbReference>
<dbReference type="RefSeq" id="WP_066442273.1">
    <property type="nucleotide sequence ID" value="NZ_CBCSAS010000004.1"/>
</dbReference>
<dbReference type="GO" id="GO:0003954">
    <property type="term" value="F:NADH dehydrogenase activity"/>
    <property type="evidence" value="ECO:0007669"/>
    <property type="project" value="TreeGrafter"/>
</dbReference>
<dbReference type="GO" id="GO:0042773">
    <property type="term" value="P:ATP synthesis coupled electron transport"/>
    <property type="evidence" value="ECO:0007669"/>
    <property type="project" value="InterPro"/>
</dbReference>
<feature type="transmembrane region" description="Helical" evidence="7">
    <location>
        <begin position="79"/>
        <end position="107"/>
    </location>
</feature>
<keyword evidence="3 6" id="KW-0812">Transmembrane</keyword>
<feature type="transmembrane region" description="Helical" evidence="7">
    <location>
        <begin position="605"/>
        <end position="623"/>
    </location>
</feature>
<sequence length="624" mass="64496">MFESAYGAAALGAIFGGPAVAFGFLLVAGRRLGALAGGVATLGALVSAAGALWAAGMFLRSGEVLATPVFLWLAPAGGGITFGLQAGGLGLWMAVLVGLVAFFVHLYSLGYMKGDPRQAVYFQHLSFFTAAMQGLVLSGNLLQFYVFWELVGLASFLLIGFDVHRPAARRAAMKAFLVTRFGDIGLFIALWIVYVHVGSFRFDDLFRAVETGALSPPLLTALSLLLFLGAMGKSGQFPLHVWLPDAMEGPTPVSALIHAATMVAAGVYLVAVMEPVFSASPVAQAVVAGVGAWTALYAAVVAVAQTDMKRVLAYSTVSQLGFMMHALGVGSVYAALFHLSTHAFFKALLFLGAGAVYHAAGTYDLTRLGGLGRKMPFTTAAFAVGALALVGLPPLSGFFSKERILAASWTAGSGGAGILLGTTLITALYVGRLLTLAFFSPARTPTPAPLPPLPATMAIAVAALALFAAFAGGLESERFGAFARMIGEPPPSEAPAFFAALSTALGLFGLLLGATWVRRRLAAIGRTEAAADGASFGGFSRAVRAGFGVDALIVRGIGGGAMAVGRALAAVDRGLFEGIVALVVAVVRGLGFFASRLADGRVQRYNLIAVLILLFFLVVWAVSG</sequence>
<feature type="transmembrane region" description="Helical" evidence="7">
    <location>
        <begin position="285"/>
        <end position="304"/>
    </location>
</feature>
<evidence type="ECO:0000256" key="1">
    <source>
        <dbReference type="ARBA" id="ARBA00004651"/>
    </source>
</evidence>
<dbReference type="InterPro" id="IPR018393">
    <property type="entry name" value="NADHpl_OxRdtase_5_subgr"/>
</dbReference>
<comment type="caution">
    <text evidence="10">The sequence shown here is derived from an EMBL/GenBank/DDBJ whole genome shotgun (WGS) entry which is preliminary data.</text>
</comment>
<feature type="transmembrane region" description="Helical" evidence="7">
    <location>
        <begin position="343"/>
        <end position="365"/>
    </location>
</feature>
<evidence type="ECO:0000256" key="6">
    <source>
        <dbReference type="RuleBase" id="RU000320"/>
    </source>
</evidence>
<feature type="transmembrane region" description="Helical" evidence="7">
    <location>
        <begin position="547"/>
        <end position="569"/>
    </location>
</feature>
<evidence type="ECO:0000256" key="5">
    <source>
        <dbReference type="ARBA" id="ARBA00023136"/>
    </source>
</evidence>
<dbReference type="NCBIfam" id="TIGR01974">
    <property type="entry name" value="NDH_I_L"/>
    <property type="match status" value="1"/>
</dbReference>
<feature type="transmembrane region" description="Helical" evidence="7">
    <location>
        <begin position="34"/>
        <end position="59"/>
    </location>
</feature>
<name>A0A132MHE4_HYDSH</name>
<dbReference type="STRING" id="1484.SA87_09500"/>
<dbReference type="Gene3D" id="1.20.5.2700">
    <property type="match status" value="1"/>
</dbReference>
<evidence type="ECO:0000259" key="9">
    <source>
        <dbReference type="Pfam" id="PF00662"/>
    </source>
</evidence>
<evidence type="ECO:0000313" key="10">
    <source>
        <dbReference type="EMBL" id="OAR04736.1"/>
    </source>
</evidence>
<organism evidence="10 11">
    <name type="scientific">Hydrogenibacillus schlegelii</name>
    <name type="common">Bacillus schlegelii</name>
    <dbReference type="NCBI Taxonomy" id="1484"/>
    <lineage>
        <taxon>Bacteria</taxon>
        <taxon>Bacillati</taxon>
        <taxon>Bacillota</taxon>
        <taxon>Bacilli</taxon>
        <taxon>Bacillales</taxon>
        <taxon>Bacillales Family X. Incertae Sedis</taxon>
        <taxon>Hydrogenibacillus</taxon>
    </lineage>
</organism>
<proteinExistence type="inferred from homology"/>
<keyword evidence="11" id="KW-1185">Reference proteome</keyword>
<evidence type="ECO:0000313" key="11">
    <source>
        <dbReference type="Proteomes" id="UP000243024"/>
    </source>
</evidence>
<dbReference type="InterPro" id="IPR001516">
    <property type="entry name" value="Proton_antipo_N"/>
</dbReference>
<reference evidence="10 11" key="1">
    <citation type="submission" date="2015-09" db="EMBL/GenBank/DDBJ databases">
        <title>Draft genome sequence of Hydrogenibacillus schlegelii DSM 2000.</title>
        <authorList>
            <person name="Hemp J."/>
        </authorList>
    </citation>
    <scope>NUCLEOTIDE SEQUENCE [LARGE SCALE GENOMIC DNA]</scope>
    <source>
        <strain evidence="10 11">MA 48</strain>
    </source>
</reference>
<feature type="transmembrane region" description="Helical" evidence="7">
    <location>
        <begin position="575"/>
        <end position="593"/>
    </location>
</feature>
<evidence type="ECO:0000256" key="2">
    <source>
        <dbReference type="ARBA" id="ARBA00008483"/>
    </source>
</evidence>
<dbReference type="Proteomes" id="UP000243024">
    <property type="component" value="Unassembled WGS sequence"/>
</dbReference>
<evidence type="ECO:0000256" key="4">
    <source>
        <dbReference type="ARBA" id="ARBA00022989"/>
    </source>
</evidence>
<keyword evidence="4 7" id="KW-1133">Transmembrane helix</keyword>
<keyword evidence="5 7" id="KW-0472">Membrane</keyword>
<feature type="transmembrane region" description="Helical" evidence="7">
    <location>
        <begin position="377"/>
        <end position="396"/>
    </location>
</feature>
<accession>A0A132MHE4</accession>
<dbReference type="Pfam" id="PF00361">
    <property type="entry name" value="Proton_antipo_M"/>
    <property type="match status" value="1"/>
</dbReference>
<feature type="transmembrane region" description="Helical" evidence="7">
    <location>
        <begin position="6"/>
        <end position="27"/>
    </location>
</feature>
<dbReference type="PANTHER" id="PTHR42829">
    <property type="entry name" value="NADH-UBIQUINONE OXIDOREDUCTASE CHAIN 5"/>
    <property type="match status" value="1"/>
</dbReference>
<feature type="transmembrane region" description="Helical" evidence="7">
    <location>
        <begin position="494"/>
        <end position="517"/>
    </location>
</feature>
<dbReference type="Pfam" id="PF00662">
    <property type="entry name" value="Proton_antipo_N"/>
    <property type="match status" value="1"/>
</dbReference>
<feature type="transmembrane region" description="Helical" evidence="7">
    <location>
        <begin position="175"/>
        <end position="194"/>
    </location>
</feature>
<dbReference type="GO" id="GO:0008137">
    <property type="term" value="F:NADH dehydrogenase (ubiquinone) activity"/>
    <property type="evidence" value="ECO:0007669"/>
    <property type="project" value="InterPro"/>
</dbReference>
<feature type="transmembrane region" description="Helical" evidence="7">
    <location>
        <begin position="451"/>
        <end position="474"/>
    </location>
</feature>
<dbReference type="PRINTS" id="PR01434">
    <property type="entry name" value="NADHDHGNASE5"/>
</dbReference>
<dbReference type="InterPro" id="IPR003945">
    <property type="entry name" value="NU5C-like"/>
</dbReference>
<protein>
    <recommendedName>
        <fullName evidence="12">NADH-ubiquinone oxidoreductase chain L</fullName>
    </recommendedName>
</protein>
<evidence type="ECO:0000256" key="7">
    <source>
        <dbReference type="SAM" id="Phobius"/>
    </source>
</evidence>
<feature type="transmembrane region" description="Helical" evidence="7">
    <location>
        <begin position="311"/>
        <end position="337"/>
    </location>
</feature>
<feature type="domain" description="NADH:quinone oxidoreductase/Mrp antiporter transmembrane" evidence="8">
    <location>
        <begin position="138"/>
        <end position="424"/>
    </location>
</feature>
<dbReference type="AlphaFoldDB" id="A0A132MHE4"/>
<dbReference type="InterPro" id="IPR001750">
    <property type="entry name" value="ND/Mrp_TM"/>
</dbReference>
<evidence type="ECO:0000259" key="8">
    <source>
        <dbReference type="Pfam" id="PF00361"/>
    </source>
</evidence>
<evidence type="ECO:0008006" key="12">
    <source>
        <dbReference type="Google" id="ProtNLM"/>
    </source>
</evidence>
<feature type="transmembrane region" description="Helical" evidence="7">
    <location>
        <begin position="144"/>
        <end position="163"/>
    </location>
</feature>
<comment type="subcellular location">
    <subcellularLocation>
        <location evidence="1">Cell membrane</location>
        <topology evidence="1">Multi-pass membrane protein</topology>
    </subcellularLocation>
    <subcellularLocation>
        <location evidence="6">Membrane</location>
        <topology evidence="6">Multi-pass membrane protein</topology>
    </subcellularLocation>
</comment>
<gene>
    <name evidence="10" type="ORF">SA87_09500</name>
</gene>
<comment type="similarity">
    <text evidence="2">Belongs to the CPA3 antiporters (TC 2.A.63) subunit A family.</text>
</comment>